<proteinExistence type="predicted"/>
<name>A0A1X2HXI1_9FUNG</name>
<accession>A0A1X2HXI1</accession>
<sequence length="58" mass="6933">MTILITFVRDLLWFFIFVQIFFIQTIPFQIIAAVFFAFFHVVFVGRRKVVVFFIVIVA</sequence>
<evidence type="ECO:0000313" key="2">
    <source>
        <dbReference type="EMBL" id="ORZ04642.1"/>
    </source>
</evidence>
<organism evidence="2 3">
    <name type="scientific">Absidia repens</name>
    <dbReference type="NCBI Taxonomy" id="90262"/>
    <lineage>
        <taxon>Eukaryota</taxon>
        <taxon>Fungi</taxon>
        <taxon>Fungi incertae sedis</taxon>
        <taxon>Mucoromycota</taxon>
        <taxon>Mucoromycotina</taxon>
        <taxon>Mucoromycetes</taxon>
        <taxon>Mucorales</taxon>
        <taxon>Cunninghamellaceae</taxon>
        <taxon>Absidia</taxon>
    </lineage>
</organism>
<comment type="caution">
    <text evidence="2">The sequence shown here is derived from an EMBL/GenBank/DDBJ whole genome shotgun (WGS) entry which is preliminary data.</text>
</comment>
<evidence type="ECO:0000313" key="3">
    <source>
        <dbReference type="Proteomes" id="UP000193560"/>
    </source>
</evidence>
<keyword evidence="1" id="KW-1133">Transmembrane helix</keyword>
<reference evidence="2 3" key="1">
    <citation type="submission" date="2016-07" db="EMBL/GenBank/DDBJ databases">
        <title>Pervasive Adenine N6-methylation of Active Genes in Fungi.</title>
        <authorList>
            <consortium name="DOE Joint Genome Institute"/>
            <person name="Mondo S.J."/>
            <person name="Dannebaum R.O."/>
            <person name="Kuo R.C."/>
            <person name="Labutti K."/>
            <person name="Haridas S."/>
            <person name="Kuo A."/>
            <person name="Salamov A."/>
            <person name="Ahrendt S.R."/>
            <person name="Lipzen A."/>
            <person name="Sullivan W."/>
            <person name="Andreopoulos W.B."/>
            <person name="Clum A."/>
            <person name="Lindquist E."/>
            <person name="Daum C."/>
            <person name="Ramamoorthy G.K."/>
            <person name="Gryganskyi A."/>
            <person name="Culley D."/>
            <person name="Magnuson J.K."/>
            <person name="James T.Y."/>
            <person name="O'Malley M.A."/>
            <person name="Stajich J.E."/>
            <person name="Spatafora J.W."/>
            <person name="Visel A."/>
            <person name="Grigoriev I.V."/>
        </authorList>
    </citation>
    <scope>NUCLEOTIDE SEQUENCE [LARGE SCALE GENOMIC DNA]</scope>
    <source>
        <strain evidence="2 3">NRRL 1336</strain>
    </source>
</reference>
<keyword evidence="3" id="KW-1185">Reference proteome</keyword>
<gene>
    <name evidence="2" type="ORF">BCR42DRAFT_429120</name>
</gene>
<dbReference type="Proteomes" id="UP000193560">
    <property type="component" value="Unassembled WGS sequence"/>
</dbReference>
<protein>
    <submittedName>
        <fullName evidence="2">Uncharacterized protein</fullName>
    </submittedName>
</protein>
<dbReference type="EMBL" id="MCGE01000049">
    <property type="protein sequence ID" value="ORZ04642.1"/>
    <property type="molecule type" value="Genomic_DNA"/>
</dbReference>
<keyword evidence="1" id="KW-0472">Membrane</keyword>
<feature type="transmembrane region" description="Helical" evidence="1">
    <location>
        <begin position="12"/>
        <end position="39"/>
    </location>
</feature>
<dbReference type="AlphaFoldDB" id="A0A1X2HXI1"/>
<keyword evidence="1" id="KW-0812">Transmembrane</keyword>
<evidence type="ECO:0000256" key="1">
    <source>
        <dbReference type="SAM" id="Phobius"/>
    </source>
</evidence>